<evidence type="ECO:0000256" key="2">
    <source>
        <dbReference type="ARBA" id="ARBA00004496"/>
    </source>
</evidence>
<dbReference type="Proteomes" id="UP000030161">
    <property type="component" value="Unassembled WGS sequence"/>
</dbReference>
<organism evidence="15 16">
    <name type="scientific">Candida albicans P78048</name>
    <dbReference type="NCBI Taxonomy" id="1094989"/>
    <lineage>
        <taxon>Eukaryota</taxon>
        <taxon>Fungi</taxon>
        <taxon>Dikarya</taxon>
        <taxon>Ascomycota</taxon>
        <taxon>Saccharomycotina</taxon>
        <taxon>Pichiomycetes</taxon>
        <taxon>Debaryomycetaceae</taxon>
        <taxon>Candida/Lodderomyces clade</taxon>
        <taxon>Candida</taxon>
    </lineage>
</organism>
<dbReference type="GO" id="GO:0005524">
    <property type="term" value="F:ATP binding"/>
    <property type="evidence" value="ECO:0007669"/>
    <property type="project" value="UniProtKB-KW"/>
</dbReference>
<comment type="similarity">
    <text evidence="3">Belongs to the DNA2/NAM7 helicase family.</text>
</comment>
<dbReference type="SMART" id="SM00382">
    <property type="entry name" value="AAA"/>
    <property type="match status" value="1"/>
</dbReference>
<proteinExistence type="inferred from homology"/>
<dbReference type="Pfam" id="PF21138">
    <property type="entry name" value="SMUBP-2_HCS1_1B"/>
    <property type="match status" value="1"/>
</dbReference>
<dbReference type="GO" id="GO:0005737">
    <property type="term" value="C:cytoplasm"/>
    <property type="evidence" value="ECO:0007669"/>
    <property type="project" value="UniProtKB-SubCell"/>
</dbReference>
<evidence type="ECO:0000256" key="10">
    <source>
        <dbReference type="ARBA" id="ARBA00023242"/>
    </source>
</evidence>
<dbReference type="InterPro" id="IPR047187">
    <property type="entry name" value="SF1_C_Upf1"/>
</dbReference>
<dbReference type="Pfam" id="PF13087">
    <property type="entry name" value="AAA_12"/>
    <property type="match status" value="1"/>
</dbReference>
<keyword evidence="5" id="KW-0963">Cytoplasm</keyword>
<sequence length="719" mass="80486">MKLFDQFKDAILDEQKEDIALTTSYINNYPPKKLAQLGLGIINLQIVNIRTGLGGKTILELQLDSAFSDGEINTSTLRTGDIVKLAKMTSSALSNKSEKKKPSKNHKEESQTQDQSDVGIEAVVIKVSTQTISISVDESTDDSKILQYYNNTNDSARMWLVKLTNSITYKRMITTMDKVLAMKESDKNDIHKILLGESQYIPKSNGTSNNNNGEINFFNDKLNASQRQAIDFAINDSNITIIHGPPGTGKTYTLIELIQQLTSKGEKVLVCGPSNISVDTILERLGDKYEPMKLIRIGHPARLLMKNLQHSIEILSKTYGRDIINEILNDIQSVLTKIKKCKKYGERKALYSELKLLKKELRQRERKIVNELLVQAQVVVATLHGSGSYELKNSVGTNNNEGIVFDTIIIDEVSQSLEPQCWIPLLLSNRFKRLVIAGDNMQLPPTIKTQKSNSSSPSSSSSSASILATTLFDRLMKHCHGEKYKKLLDVQYRMNKSIMQFPSMQLYDNQLKCDDSVREISLVDLPGVEINDDTMTKCIWYDTQGGEFPEQISESIDGDSKYNDMELLVVKGHIKKLLSSGVQPQDIGVIAPYSAQVQNLKKQMGLGGEVGGSANGDKDGQIEISTVDGFQGREKEVIILTLVRSNDSREIGFLSEQRRLNVAMTRPKRQLCVVGDLELMNQSGNKFLQSWSKFVEDGNNDGDVIFEIEYPNLDDYIEN</sequence>
<dbReference type="Pfam" id="PF13086">
    <property type="entry name" value="AAA_11"/>
    <property type="match status" value="1"/>
</dbReference>
<dbReference type="GO" id="GO:0016787">
    <property type="term" value="F:hydrolase activity"/>
    <property type="evidence" value="ECO:0007669"/>
    <property type="project" value="UniProtKB-KW"/>
</dbReference>
<reference evidence="15 16" key="1">
    <citation type="submission" date="2013-12" db="EMBL/GenBank/DDBJ databases">
        <title>The Genome Sequence of Candida albicans P78048.</title>
        <authorList>
            <consortium name="The Broad Institute Genome Sequencing Platform"/>
            <consortium name="The Broad Institute Genome Sequencing Center for Infectious Disease"/>
            <person name="Cuomo C."/>
            <person name="Bennett R."/>
            <person name="Hirakawa M."/>
            <person name="Noverr M."/>
            <person name="Mitchell A."/>
            <person name="Young S.K."/>
            <person name="Zeng Q."/>
            <person name="Gargeya S."/>
            <person name="Fitzgerald M."/>
            <person name="Abouelleil A."/>
            <person name="Alvarado L."/>
            <person name="Berlin A.M."/>
            <person name="Chapman S.B."/>
            <person name="Dewar J."/>
            <person name="Goldberg J."/>
            <person name="Griggs A."/>
            <person name="Gujja S."/>
            <person name="Hansen M."/>
            <person name="Howarth C."/>
            <person name="Imamovic A."/>
            <person name="Larimer J."/>
            <person name="McCowan C."/>
            <person name="Murphy C."/>
            <person name="Pearson M."/>
            <person name="Priest M."/>
            <person name="Roberts A."/>
            <person name="Saif S."/>
            <person name="Shea T."/>
            <person name="Sykes S."/>
            <person name="Wortman J."/>
            <person name="Nusbaum C."/>
            <person name="Birren B."/>
        </authorList>
    </citation>
    <scope>NUCLEOTIDE SEQUENCE [LARGE SCALE GENOMIC DNA]</scope>
    <source>
        <strain evidence="15 16">P78048</strain>
    </source>
</reference>
<keyword evidence="7" id="KW-0378">Hydrolase</keyword>
<evidence type="ECO:0000256" key="11">
    <source>
        <dbReference type="ARBA" id="ARBA00048432"/>
    </source>
</evidence>
<dbReference type="SMART" id="SM00487">
    <property type="entry name" value="DEXDc"/>
    <property type="match status" value="1"/>
</dbReference>
<protein>
    <recommendedName>
        <fullName evidence="4">DNA helicase</fullName>
        <ecNumber evidence="4">3.6.4.12</ecNumber>
    </recommendedName>
</protein>
<dbReference type="InterPro" id="IPR041677">
    <property type="entry name" value="DNA2/NAM7_AAA_11"/>
</dbReference>
<dbReference type="PANTHER" id="PTHR43788:SF8">
    <property type="entry name" value="DNA-BINDING PROTEIN SMUBP-2"/>
    <property type="match status" value="1"/>
</dbReference>
<dbReference type="NCBIfam" id="TIGR00376">
    <property type="entry name" value="IGHMBP2 family helicase"/>
    <property type="match status" value="1"/>
</dbReference>
<evidence type="ECO:0000256" key="8">
    <source>
        <dbReference type="ARBA" id="ARBA00022806"/>
    </source>
</evidence>
<dbReference type="AlphaFoldDB" id="A0AB34Q2G5"/>
<dbReference type="FunFam" id="3.40.50.300:FF:000326">
    <property type="entry name" value="P-loop containing nucleoside triphosphate hydrolase"/>
    <property type="match status" value="1"/>
</dbReference>
<comment type="catalytic activity">
    <reaction evidence="11">
        <text>ATP + H2O = ADP + phosphate + H(+)</text>
        <dbReference type="Rhea" id="RHEA:13065"/>
        <dbReference type="ChEBI" id="CHEBI:15377"/>
        <dbReference type="ChEBI" id="CHEBI:15378"/>
        <dbReference type="ChEBI" id="CHEBI:30616"/>
        <dbReference type="ChEBI" id="CHEBI:43474"/>
        <dbReference type="ChEBI" id="CHEBI:456216"/>
        <dbReference type="EC" id="3.6.4.12"/>
    </reaction>
    <physiologicalReaction direction="left-to-right" evidence="11">
        <dbReference type="Rhea" id="RHEA:13066"/>
    </physiologicalReaction>
</comment>
<evidence type="ECO:0000313" key="15">
    <source>
        <dbReference type="EMBL" id="KGR21716.1"/>
    </source>
</evidence>
<dbReference type="InterPro" id="IPR048761">
    <property type="entry name" value="SMUBP-2_HCS1_1B"/>
</dbReference>
<dbReference type="InterPro" id="IPR027417">
    <property type="entry name" value="P-loop_NTPase"/>
</dbReference>
<name>A0AB34Q2G5_CANAX</name>
<evidence type="ECO:0000256" key="7">
    <source>
        <dbReference type="ARBA" id="ARBA00022801"/>
    </source>
</evidence>
<evidence type="ECO:0000256" key="5">
    <source>
        <dbReference type="ARBA" id="ARBA00022490"/>
    </source>
</evidence>
<dbReference type="GO" id="GO:0043139">
    <property type="term" value="F:5'-3' DNA helicase activity"/>
    <property type="evidence" value="ECO:0007669"/>
    <property type="project" value="TreeGrafter"/>
</dbReference>
<dbReference type="CDD" id="cd18808">
    <property type="entry name" value="SF1_C_Upf1"/>
    <property type="match status" value="1"/>
</dbReference>
<evidence type="ECO:0000259" key="14">
    <source>
        <dbReference type="SMART" id="SM00487"/>
    </source>
</evidence>
<keyword evidence="9" id="KW-0067">ATP-binding</keyword>
<dbReference type="InterPro" id="IPR050534">
    <property type="entry name" value="Coronavir_polyprotein_1ab"/>
</dbReference>
<dbReference type="SUPFAM" id="SSF52540">
    <property type="entry name" value="P-loop containing nucleoside triphosphate hydrolases"/>
    <property type="match status" value="1"/>
</dbReference>
<keyword evidence="8" id="KW-0347">Helicase</keyword>
<dbReference type="PANTHER" id="PTHR43788">
    <property type="entry name" value="DNA2/NAM7 HELICASE FAMILY MEMBER"/>
    <property type="match status" value="1"/>
</dbReference>
<evidence type="ECO:0000256" key="1">
    <source>
        <dbReference type="ARBA" id="ARBA00004123"/>
    </source>
</evidence>
<comment type="caution">
    <text evidence="15">The sequence shown here is derived from an EMBL/GenBank/DDBJ whole genome shotgun (WGS) entry which is preliminary data.</text>
</comment>
<gene>
    <name evidence="15" type="ORF">MG3_00725</name>
</gene>
<keyword evidence="10" id="KW-0539">Nucleus</keyword>
<dbReference type="GO" id="GO:0005634">
    <property type="term" value="C:nucleus"/>
    <property type="evidence" value="ECO:0007669"/>
    <property type="project" value="UniProtKB-SubCell"/>
</dbReference>
<dbReference type="InterPro" id="IPR014001">
    <property type="entry name" value="Helicase_ATP-bd"/>
</dbReference>
<feature type="domain" description="AAA+ ATPase" evidence="13">
    <location>
        <begin position="236"/>
        <end position="495"/>
    </location>
</feature>
<dbReference type="EMBL" id="AJIX01000003">
    <property type="protein sequence ID" value="KGR21716.1"/>
    <property type="molecule type" value="Genomic_DNA"/>
</dbReference>
<comment type="subcellular location">
    <subcellularLocation>
        <location evidence="2">Cytoplasm</location>
    </subcellularLocation>
    <subcellularLocation>
        <location evidence="1">Nucleus</location>
    </subcellularLocation>
</comment>
<dbReference type="GO" id="GO:0003677">
    <property type="term" value="F:DNA binding"/>
    <property type="evidence" value="ECO:0007669"/>
    <property type="project" value="InterPro"/>
</dbReference>
<dbReference type="InterPro" id="IPR041679">
    <property type="entry name" value="DNA2/NAM7-like_C"/>
</dbReference>
<evidence type="ECO:0000259" key="13">
    <source>
        <dbReference type="SMART" id="SM00382"/>
    </source>
</evidence>
<evidence type="ECO:0000256" key="3">
    <source>
        <dbReference type="ARBA" id="ARBA00007913"/>
    </source>
</evidence>
<dbReference type="Gene3D" id="3.40.50.300">
    <property type="entry name" value="P-loop containing nucleotide triphosphate hydrolases"/>
    <property type="match status" value="2"/>
</dbReference>
<evidence type="ECO:0000256" key="4">
    <source>
        <dbReference type="ARBA" id="ARBA00012551"/>
    </source>
</evidence>
<evidence type="ECO:0000256" key="9">
    <source>
        <dbReference type="ARBA" id="ARBA00022840"/>
    </source>
</evidence>
<dbReference type="Gene3D" id="2.40.30.270">
    <property type="match status" value="1"/>
</dbReference>
<dbReference type="GO" id="GO:0003723">
    <property type="term" value="F:RNA binding"/>
    <property type="evidence" value="ECO:0007669"/>
    <property type="project" value="InterPro"/>
</dbReference>
<dbReference type="InterPro" id="IPR003593">
    <property type="entry name" value="AAA+_ATPase"/>
</dbReference>
<feature type="region of interest" description="Disordered" evidence="12">
    <location>
        <begin position="93"/>
        <end position="116"/>
    </location>
</feature>
<evidence type="ECO:0000256" key="12">
    <source>
        <dbReference type="SAM" id="MobiDB-lite"/>
    </source>
</evidence>
<feature type="domain" description="Helicase ATP-binding" evidence="14">
    <location>
        <begin position="218"/>
        <end position="493"/>
    </location>
</feature>
<evidence type="ECO:0000256" key="6">
    <source>
        <dbReference type="ARBA" id="ARBA00022741"/>
    </source>
</evidence>
<evidence type="ECO:0000313" key="16">
    <source>
        <dbReference type="Proteomes" id="UP000030161"/>
    </source>
</evidence>
<dbReference type="GO" id="GO:0005694">
    <property type="term" value="C:chromosome"/>
    <property type="evidence" value="ECO:0007669"/>
    <property type="project" value="UniProtKB-ARBA"/>
</dbReference>
<accession>A0AB34Q2G5</accession>
<keyword evidence="6" id="KW-0547">Nucleotide-binding</keyword>
<dbReference type="EC" id="3.6.4.12" evidence="4"/>
<dbReference type="InterPro" id="IPR004483">
    <property type="entry name" value="SMUBP-2/Hcs1-like"/>
</dbReference>